<evidence type="ECO:0000313" key="2">
    <source>
        <dbReference type="Proteomes" id="UP000268162"/>
    </source>
</evidence>
<dbReference type="EMBL" id="ML002449">
    <property type="protein sequence ID" value="RKP37766.1"/>
    <property type="molecule type" value="Genomic_DNA"/>
</dbReference>
<name>A0A4P9ZVU7_9FUNG</name>
<dbReference type="PANTHER" id="PTHR35519:SF2">
    <property type="entry name" value="PH DOMAIN PROTEIN"/>
    <property type="match status" value="1"/>
</dbReference>
<reference evidence="2" key="1">
    <citation type="journal article" date="2018" name="Nat. Microbiol.">
        <title>Leveraging single-cell genomics to expand the fungal tree of life.</title>
        <authorList>
            <person name="Ahrendt S.R."/>
            <person name="Quandt C.A."/>
            <person name="Ciobanu D."/>
            <person name="Clum A."/>
            <person name="Salamov A."/>
            <person name="Andreopoulos B."/>
            <person name="Cheng J.F."/>
            <person name="Woyke T."/>
            <person name="Pelin A."/>
            <person name="Henrissat B."/>
            <person name="Reynolds N.K."/>
            <person name="Benny G.L."/>
            <person name="Smith M.E."/>
            <person name="James T.Y."/>
            <person name="Grigoriev I.V."/>
        </authorList>
    </citation>
    <scope>NUCLEOTIDE SEQUENCE [LARGE SCALE GENOMIC DNA]</scope>
    <source>
        <strain evidence="2">RSA 468</strain>
    </source>
</reference>
<evidence type="ECO:0000313" key="1">
    <source>
        <dbReference type="EMBL" id="RKP37766.1"/>
    </source>
</evidence>
<dbReference type="Pfam" id="PF13430">
    <property type="entry name" value="DUF4112"/>
    <property type="match status" value="1"/>
</dbReference>
<dbReference type="STRING" id="215637.A0A4P9ZVU7"/>
<feature type="non-terminal residue" evidence="1">
    <location>
        <position position="1"/>
    </location>
</feature>
<dbReference type="InterPro" id="IPR025187">
    <property type="entry name" value="DUF4112"/>
</dbReference>
<protein>
    <recommendedName>
        <fullName evidence="3">DUF4112 domain-containing protein</fullName>
    </recommendedName>
</protein>
<organism evidence="1 2">
    <name type="scientific">Dimargaris cristalligena</name>
    <dbReference type="NCBI Taxonomy" id="215637"/>
    <lineage>
        <taxon>Eukaryota</taxon>
        <taxon>Fungi</taxon>
        <taxon>Fungi incertae sedis</taxon>
        <taxon>Zoopagomycota</taxon>
        <taxon>Kickxellomycotina</taxon>
        <taxon>Dimargaritomycetes</taxon>
        <taxon>Dimargaritales</taxon>
        <taxon>Dimargaritaceae</taxon>
        <taxon>Dimargaris</taxon>
    </lineage>
</organism>
<sequence length="84" mass="8868">IQIGLDGLIGLVPAAGDCVNVAIALYLVKIASSTGLPGKYKAKMIRNIAIDGGIGTIPVLGDIFDIIYKANLRNLAIFEKWIGK</sequence>
<proteinExistence type="predicted"/>
<accession>A0A4P9ZVU7</accession>
<gene>
    <name evidence="1" type="ORF">BJ085DRAFT_5939</name>
</gene>
<feature type="non-terminal residue" evidence="1">
    <location>
        <position position="84"/>
    </location>
</feature>
<dbReference type="PANTHER" id="PTHR35519">
    <property type="entry name" value="MEMBRANE PROTEINS"/>
    <property type="match status" value="1"/>
</dbReference>
<dbReference type="AlphaFoldDB" id="A0A4P9ZVU7"/>
<evidence type="ECO:0008006" key="3">
    <source>
        <dbReference type="Google" id="ProtNLM"/>
    </source>
</evidence>
<keyword evidence="2" id="KW-1185">Reference proteome</keyword>
<dbReference type="Proteomes" id="UP000268162">
    <property type="component" value="Unassembled WGS sequence"/>
</dbReference>